<organism evidence="1 2">
    <name type="scientific">Austropuccinia psidii MF-1</name>
    <dbReference type="NCBI Taxonomy" id="1389203"/>
    <lineage>
        <taxon>Eukaryota</taxon>
        <taxon>Fungi</taxon>
        <taxon>Dikarya</taxon>
        <taxon>Basidiomycota</taxon>
        <taxon>Pucciniomycotina</taxon>
        <taxon>Pucciniomycetes</taxon>
        <taxon>Pucciniales</taxon>
        <taxon>Sphaerophragmiaceae</taxon>
        <taxon>Austropuccinia</taxon>
    </lineage>
</organism>
<gene>
    <name evidence="1" type="ORF">O181_008521</name>
</gene>
<dbReference type="Proteomes" id="UP000765509">
    <property type="component" value="Unassembled WGS sequence"/>
</dbReference>
<reference evidence="1" key="1">
    <citation type="submission" date="2021-03" db="EMBL/GenBank/DDBJ databases">
        <title>Draft genome sequence of rust myrtle Austropuccinia psidii MF-1, a brazilian biotype.</title>
        <authorList>
            <person name="Quecine M.C."/>
            <person name="Pachon D.M.R."/>
            <person name="Bonatelli M.L."/>
            <person name="Correr F.H."/>
            <person name="Franceschini L.M."/>
            <person name="Leite T.F."/>
            <person name="Margarido G.R.A."/>
            <person name="Almeida C.A."/>
            <person name="Ferrarezi J.A."/>
            <person name="Labate C.A."/>
        </authorList>
    </citation>
    <scope>NUCLEOTIDE SEQUENCE</scope>
    <source>
        <strain evidence="1">MF-1</strain>
    </source>
</reference>
<proteinExistence type="predicted"/>
<evidence type="ECO:0000313" key="2">
    <source>
        <dbReference type="Proteomes" id="UP000765509"/>
    </source>
</evidence>
<keyword evidence="2" id="KW-1185">Reference proteome</keyword>
<comment type="caution">
    <text evidence="1">The sequence shown here is derived from an EMBL/GenBank/DDBJ whole genome shotgun (WGS) entry which is preliminary data.</text>
</comment>
<protein>
    <submittedName>
        <fullName evidence="1">Uncharacterized protein</fullName>
    </submittedName>
</protein>
<dbReference type="EMBL" id="AVOT02001980">
    <property type="protein sequence ID" value="MBW0468806.1"/>
    <property type="molecule type" value="Genomic_DNA"/>
</dbReference>
<accession>A0A9Q3GIL3</accession>
<name>A0A9Q3GIL3_9BASI</name>
<sequence length="121" mass="13495">MFSEIRLNDSLIRDLGVVGKILLIPNETCSHWKASLDGPGHSRYSMFQRLSYAEAASPIGVESLLESHTPEPAFPAFQTQPSVKPQRFPITCFRRIGQRPLEPQSSYSSVFGVLEETSTNI</sequence>
<dbReference type="AlphaFoldDB" id="A0A9Q3GIL3"/>
<evidence type="ECO:0000313" key="1">
    <source>
        <dbReference type="EMBL" id="MBW0468806.1"/>
    </source>
</evidence>